<dbReference type="EMBL" id="JAYMYQ010000002">
    <property type="protein sequence ID" value="KAK7349795.1"/>
    <property type="molecule type" value="Genomic_DNA"/>
</dbReference>
<keyword evidence="3" id="KW-1185">Reference proteome</keyword>
<dbReference type="AlphaFoldDB" id="A0AAN9M7N2"/>
<reference evidence="2 3" key="1">
    <citation type="submission" date="2024-01" db="EMBL/GenBank/DDBJ databases">
        <title>The genomes of 5 underutilized Papilionoideae crops provide insights into root nodulation and disease resistanc.</title>
        <authorList>
            <person name="Jiang F."/>
        </authorList>
    </citation>
    <scope>NUCLEOTIDE SEQUENCE [LARGE SCALE GENOMIC DNA]</scope>
    <source>
        <strain evidence="2">LVBAO_FW01</strain>
        <tissue evidence="2">Leaves</tissue>
    </source>
</reference>
<evidence type="ECO:0000256" key="1">
    <source>
        <dbReference type="SAM" id="SignalP"/>
    </source>
</evidence>
<keyword evidence="1" id="KW-0732">Signal</keyword>
<accession>A0AAN9M7N2</accession>
<name>A0AAN9M7N2_CANGL</name>
<dbReference type="Proteomes" id="UP001367508">
    <property type="component" value="Unassembled WGS sequence"/>
</dbReference>
<evidence type="ECO:0000313" key="2">
    <source>
        <dbReference type="EMBL" id="KAK7349795.1"/>
    </source>
</evidence>
<protein>
    <submittedName>
        <fullName evidence="2">Uncharacterized protein</fullName>
    </submittedName>
</protein>
<organism evidence="2 3">
    <name type="scientific">Canavalia gladiata</name>
    <name type="common">Sword bean</name>
    <name type="synonym">Dolichos gladiatus</name>
    <dbReference type="NCBI Taxonomy" id="3824"/>
    <lineage>
        <taxon>Eukaryota</taxon>
        <taxon>Viridiplantae</taxon>
        <taxon>Streptophyta</taxon>
        <taxon>Embryophyta</taxon>
        <taxon>Tracheophyta</taxon>
        <taxon>Spermatophyta</taxon>
        <taxon>Magnoliopsida</taxon>
        <taxon>eudicotyledons</taxon>
        <taxon>Gunneridae</taxon>
        <taxon>Pentapetalae</taxon>
        <taxon>rosids</taxon>
        <taxon>fabids</taxon>
        <taxon>Fabales</taxon>
        <taxon>Fabaceae</taxon>
        <taxon>Papilionoideae</taxon>
        <taxon>50 kb inversion clade</taxon>
        <taxon>NPAAA clade</taxon>
        <taxon>indigoferoid/millettioid clade</taxon>
        <taxon>Phaseoleae</taxon>
        <taxon>Canavalia</taxon>
    </lineage>
</organism>
<proteinExistence type="predicted"/>
<sequence>MTRGGALSHAWLHMAALWWLAWGSSRWLVAYLGGQGASGGSRWLGDLPDGLVSVWRLCVAQYDVGEELKGNMAHGVQREDLECARGISATVPSALLRIMAFRFNLNANLRDLPGVSLLYALRHSLTDMKIEVLLPCPDSQAIQPLDSWGADKPVHHQVSYNNAGPQDPNKGFMPY</sequence>
<feature type="chain" id="PRO_5042853501" evidence="1">
    <location>
        <begin position="24"/>
        <end position="175"/>
    </location>
</feature>
<feature type="signal peptide" evidence="1">
    <location>
        <begin position="1"/>
        <end position="23"/>
    </location>
</feature>
<comment type="caution">
    <text evidence="2">The sequence shown here is derived from an EMBL/GenBank/DDBJ whole genome shotgun (WGS) entry which is preliminary data.</text>
</comment>
<evidence type="ECO:0000313" key="3">
    <source>
        <dbReference type="Proteomes" id="UP001367508"/>
    </source>
</evidence>
<gene>
    <name evidence="2" type="ORF">VNO77_07481</name>
</gene>